<dbReference type="InterPro" id="IPR029033">
    <property type="entry name" value="His_PPase_superfam"/>
</dbReference>
<dbReference type="PATRIC" id="fig|1260221.3.peg.5254"/>
<evidence type="ECO:0000256" key="1">
    <source>
        <dbReference type="SAM" id="Phobius"/>
    </source>
</evidence>
<dbReference type="eggNOG" id="COG0406">
    <property type="taxonomic scope" value="Bacteria"/>
</dbReference>
<sequence>MRIVIMRHGRPELDLDALKKQKFSSLKLGEIVEQYEQSALEKSQTIPHSSLAISQSCQFALSSDLPRAIGSIEKLGLKEIHETDAVFRESPLPYFNWSWPFLSFFTWAVALRVLWLFGFATNGESIKTARARAQTGAGKLHQYATEHGSVFLLGHGIMNRLIAKELSSKGWKKVESNGENYWSYSVYERL</sequence>
<keyword evidence="1" id="KW-0472">Membrane</keyword>
<dbReference type="RefSeq" id="WP_022561827.1">
    <property type="nucleotide sequence ID" value="NC_022543.1"/>
</dbReference>
<reference evidence="2 3" key="1">
    <citation type="journal article" date="2013" name="ISME J.">
        <title>Comparative genomics of pathogenic lineages of Vibrio nigripulchritudo identifies virulence-associated traits.</title>
        <authorList>
            <person name="Goudenege D."/>
            <person name="Labreuche Y."/>
            <person name="Krin E."/>
            <person name="Ansquer D."/>
            <person name="Mangenot S."/>
            <person name="Calteau A."/>
            <person name="Medigue C."/>
            <person name="Mazel D."/>
            <person name="Polz M.F."/>
            <person name="Le Roux F."/>
        </authorList>
    </citation>
    <scope>NUCLEOTIDE SEQUENCE [LARGE SCALE GENOMIC DNA]</scope>
    <source>
        <strain evidence="3">SnF1</strain>
    </source>
</reference>
<dbReference type="SUPFAM" id="SSF53254">
    <property type="entry name" value="Phosphoglycerate mutase-like"/>
    <property type="match status" value="1"/>
</dbReference>
<dbReference type="Gene3D" id="3.40.50.1240">
    <property type="entry name" value="Phosphoglycerate mutase-like"/>
    <property type="match status" value="1"/>
</dbReference>
<evidence type="ECO:0000313" key="3">
    <source>
        <dbReference type="Proteomes" id="UP000016895"/>
    </source>
</evidence>
<organism evidence="2 3">
    <name type="scientific">Vibrio nigripulchritudo</name>
    <dbReference type="NCBI Taxonomy" id="28173"/>
    <lineage>
        <taxon>Bacteria</taxon>
        <taxon>Pseudomonadati</taxon>
        <taxon>Pseudomonadota</taxon>
        <taxon>Gammaproteobacteria</taxon>
        <taxon>Vibrionales</taxon>
        <taxon>Vibrionaceae</taxon>
        <taxon>Vibrio</taxon>
    </lineage>
</organism>
<proteinExistence type="predicted"/>
<dbReference type="EMBL" id="FO203527">
    <property type="protein sequence ID" value="CCO61401.1"/>
    <property type="molecule type" value="Genomic_DNA"/>
</dbReference>
<keyword evidence="1" id="KW-1133">Transmembrane helix</keyword>
<feature type="transmembrane region" description="Helical" evidence="1">
    <location>
        <begin position="97"/>
        <end position="120"/>
    </location>
</feature>
<gene>
    <name evidence="2" type="ORF">VIBNI_B1668</name>
</gene>
<dbReference type="STRING" id="28173.VIBNI_B1668"/>
<evidence type="ECO:0000313" key="2">
    <source>
        <dbReference type="EMBL" id="CCO61401.1"/>
    </source>
</evidence>
<keyword evidence="1" id="KW-0812">Transmembrane</keyword>
<dbReference type="AlphaFoldDB" id="U4KE57"/>
<dbReference type="Proteomes" id="UP000016895">
    <property type="component" value="Chromosome 2"/>
</dbReference>
<dbReference type="KEGG" id="vni:VIBNI_B1668"/>
<protein>
    <submittedName>
        <fullName evidence="2">Putative Phosphoglycerate mutase-like</fullName>
    </submittedName>
</protein>
<dbReference type="GeneID" id="97544655"/>
<keyword evidence="3" id="KW-1185">Reference proteome</keyword>
<dbReference type="OrthoDB" id="9156506at2"/>
<accession>U4KE57</accession>
<name>U4KE57_9VIBR</name>